<organism evidence="2 3">
    <name type="scientific">Dyella monticola</name>
    <dbReference type="NCBI Taxonomy" id="1927958"/>
    <lineage>
        <taxon>Bacteria</taxon>
        <taxon>Pseudomonadati</taxon>
        <taxon>Pseudomonadota</taxon>
        <taxon>Gammaproteobacteria</taxon>
        <taxon>Lysobacterales</taxon>
        <taxon>Rhodanobacteraceae</taxon>
        <taxon>Dyella</taxon>
    </lineage>
</organism>
<dbReference type="EMBL" id="QRBE01000002">
    <property type="protein sequence ID" value="RDS83613.1"/>
    <property type="molecule type" value="Genomic_DNA"/>
</dbReference>
<evidence type="ECO:0000313" key="2">
    <source>
        <dbReference type="EMBL" id="RDS83613.1"/>
    </source>
</evidence>
<feature type="domain" description="DUF6933" evidence="1">
    <location>
        <begin position="3"/>
        <end position="140"/>
    </location>
</feature>
<dbReference type="RefSeq" id="WP_115494326.1">
    <property type="nucleotide sequence ID" value="NZ_QRBE01000002.1"/>
</dbReference>
<reference evidence="2 3" key="1">
    <citation type="submission" date="2018-07" db="EMBL/GenBank/DDBJ databases">
        <title>Dyella monticola sp. nov. and Dyella psychrodurans sp. nov. isolated from monsoon evergreen broad-leaved forest soil of Dinghu Mountain, China.</title>
        <authorList>
            <person name="Gao Z."/>
            <person name="Qiu L."/>
        </authorList>
    </citation>
    <scope>NUCLEOTIDE SEQUENCE [LARGE SCALE GENOMIC DNA]</scope>
    <source>
        <strain evidence="2 3">4G-K06</strain>
    </source>
</reference>
<dbReference type="Pfam" id="PF22016">
    <property type="entry name" value="DUF6933"/>
    <property type="match status" value="1"/>
</dbReference>
<sequence length="199" mass="22607">MITLRCTTKLLKRLHQSAKLPAPPVPTNPLGEWYADLDFFERKPFLTLLNASTGAGLVLPGHAKFLKYLHIHAGQQLFKLLLHYDFDPEWPQCSAELAAWEAPPTYANTSDRSLLGSMNRFKLEAWHRFADGNRSLPEVAASWWEGIFSHPTLPKSHHESGHYHRPLNLVFDKLAPPDTVLIDYGRRWVHPLVAANDDA</sequence>
<dbReference type="Proteomes" id="UP000254258">
    <property type="component" value="Unassembled WGS sequence"/>
</dbReference>
<name>A0A370X5A9_9GAMM</name>
<evidence type="ECO:0000259" key="1">
    <source>
        <dbReference type="Pfam" id="PF22016"/>
    </source>
</evidence>
<proteinExistence type="predicted"/>
<dbReference type="OrthoDB" id="6057901at2"/>
<protein>
    <recommendedName>
        <fullName evidence="1">DUF6933 domain-containing protein</fullName>
    </recommendedName>
</protein>
<dbReference type="InterPro" id="IPR053864">
    <property type="entry name" value="DUF6933"/>
</dbReference>
<dbReference type="AlphaFoldDB" id="A0A370X5A9"/>
<evidence type="ECO:0000313" key="3">
    <source>
        <dbReference type="Proteomes" id="UP000254258"/>
    </source>
</evidence>
<gene>
    <name evidence="2" type="ORF">DWU98_04590</name>
</gene>
<comment type="caution">
    <text evidence="2">The sequence shown here is derived from an EMBL/GenBank/DDBJ whole genome shotgun (WGS) entry which is preliminary data.</text>
</comment>
<keyword evidence="3" id="KW-1185">Reference proteome</keyword>
<accession>A0A370X5A9</accession>